<keyword evidence="4" id="KW-0472">Membrane</keyword>
<evidence type="ECO:0000256" key="1">
    <source>
        <dbReference type="ARBA" id="ARBA00004127"/>
    </source>
</evidence>
<evidence type="ECO:0000313" key="6">
    <source>
        <dbReference type="EMBL" id="ACL17237.1"/>
    </source>
</evidence>
<name>B8GKU1_METPE</name>
<dbReference type="GO" id="GO:0004176">
    <property type="term" value="F:ATP-dependent peptidase activity"/>
    <property type="evidence" value="ECO:0007669"/>
    <property type="project" value="UniProtKB-UniRule"/>
</dbReference>
<dbReference type="GeneID" id="7270737"/>
<dbReference type="PRINTS" id="PR00830">
    <property type="entry name" value="ENDOLAPTASE"/>
</dbReference>
<organism evidence="6 7">
    <name type="scientific">Methanosphaerula palustris (strain ATCC BAA-1556 / DSM 19958 / E1-9c)</name>
    <dbReference type="NCBI Taxonomy" id="521011"/>
    <lineage>
        <taxon>Archaea</taxon>
        <taxon>Methanobacteriati</taxon>
        <taxon>Methanobacteriota</taxon>
        <taxon>Stenosarchaea group</taxon>
        <taxon>Methanomicrobia</taxon>
        <taxon>Methanomicrobiales</taxon>
        <taxon>Methanoregulaceae</taxon>
        <taxon>Methanosphaerula</taxon>
    </lineage>
</organism>
<keyword evidence="2" id="KW-0720">Serine protease</keyword>
<sequence>MQASRLISLVLVVSLIVNISLVTMLFTSEQGGSHQVEERLTSLEASNAELQTQLDQSNLSAEQAASQLAFYRSHLQTSTAYQVNDSGVSSAGISGTASLMAPAVMQRTVLNQSGRFITRQTISEGSMINISVEVTPGRGRVLVQTSPLMGEVFQDAANTAVAVAENRTGTNLSESDAIISIVADDRVPEVNGPSAGALMTLLLISVLDQRPVRQDVTATGTIDENGQIGAIGGVVEKATAAKASGKTLLLLSRENSELTLFRGEEQQYYGFHVLQQVPYQVDTKQYIESTIGIRVEYVDTIDDLVRLAT</sequence>
<dbReference type="EMBL" id="CP001338">
    <property type="protein sequence ID" value="ACL17237.1"/>
    <property type="molecule type" value="Genomic_DNA"/>
</dbReference>
<dbReference type="InterPro" id="IPR027065">
    <property type="entry name" value="Lon_Prtase"/>
</dbReference>
<dbReference type="KEGG" id="mpl:Mpal_1933"/>
<feature type="transmembrane region" description="Helical" evidence="4">
    <location>
        <begin position="6"/>
        <end position="26"/>
    </location>
</feature>
<dbReference type="eggNOG" id="arCOG05159">
    <property type="taxonomic scope" value="Archaea"/>
</dbReference>
<dbReference type="HOGENOM" id="CLU_079274_0_0_2"/>
<dbReference type="Pfam" id="PF05362">
    <property type="entry name" value="Lon_C"/>
    <property type="match status" value="1"/>
</dbReference>
<dbReference type="RefSeq" id="WP_012618556.1">
    <property type="nucleotide sequence ID" value="NC_011832.1"/>
</dbReference>
<dbReference type="GO" id="GO:0006508">
    <property type="term" value="P:proteolysis"/>
    <property type="evidence" value="ECO:0007669"/>
    <property type="project" value="UniProtKB-KW"/>
</dbReference>
<comment type="subcellular location">
    <subcellularLocation>
        <location evidence="1">Endomembrane system</location>
        <topology evidence="1">Multi-pass membrane protein</topology>
    </subcellularLocation>
</comment>
<accession>B8GKU1</accession>
<dbReference type="OrthoDB" id="15525at2157"/>
<dbReference type="PROSITE" id="PS51786">
    <property type="entry name" value="LON_PROTEOLYTIC"/>
    <property type="match status" value="1"/>
</dbReference>
<dbReference type="GO" id="GO:0012505">
    <property type="term" value="C:endomembrane system"/>
    <property type="evidence" value="ECO:0007669"/>
    <property type="project" value="UniProtKB-SubCell"/>
</dbReference>
<proteinExistence type="inferred from homology"/>
<dbReference type="GO" id="GO:0005524">
    <property type="term" value="F:ATP binding"/>
    <property type="evidence" value="ECO:0007669"/>
    <property type="project" value="InterPro"/>
</dbReference>
<dbReference type="PANTHER" id="PTHR10046">
    <property type="entry name" value="ATP DEPENDENT LON PROTEASE FAMILY MEMBER"/>
    <property type="match status" value="1"/>
</dbReference>
<keyword evidence="2" id="KW-0378">Hydrolase</keyword>
<comment type="similarity">
    <text evidence="2">Belongs to the peptidase S16 family.</text>
</comment>
<keyword evidence="3" id="KW-0175">Coiled coil</keyword>
<dbReference type="GO" id="GO:0004252">
    <property type="term" value="F:serine-type endopeptidase activity"/>
    <property type="evidence" value="ECO:0007669"/>
    <property type="project" value="UniProtKB-UniRule"/>
</dbReference>
<dbReference type="SUPFAM" id="SSF54211">
    <property type="entry name" value="Ribosomal protein S5 domain 2-like"/>
    <property type="match status" value="1"/>
</dbReference>
<evidence type="ECO:0000256" key="4">
    <source>
        <dbReference type="SAM" id="Phobius"/>
    </source>
</evidence>
<evidence type="ECO:0000313" key="7">
    <source>
        <dbReference type="Proteomes" id="UP000002457"/>
    </source>
</evidence>
<dbReference type="Proteomes" id="UP000002457">
    <property type="component" value="Chromosome"/>
</dbReference>
<dbReference type="Gene3D" id="3.30.230.10">
    <property type="match status" value="1"/>
</dbReference>
<feature type="active site" evidence="2">
    <location>
        <position position="194"/>
    </location>
</feature>
<gene>
    <name evidence="6" type="ordered locus">Mpal_1933</name>
</gene>
<keyword evidence="7" id="KW-1185">Reference proteome</keyword>
<dbReference type="InterPro" id="IPR008269">
    <property type="entry name" value="Lon_proteolytic"/>
</dbReference>
<feature type="domain" description="Lon proteolytic" evidence="5">
    <location>
        <begin position="110"/>
        <end position="309"/>
    </location>
</feature>
<keyword evidence="4" id="KW-0812">Transmembrane</keyword>
<evidence type="ECO:0000256" key="3">
    <source>
        <dbReference type="SAM" id="Coils"/>
    </source>
</evidence>
<keyword evidence="2" id="KW-0645">Protease</keyword>
<dbReference type="STRING" id="521011.Mpal_1933"/>
<reference evidence="6 7" key="1">
    <citation type="journal article" date="2015" name="Genome Announc.">
        <title>Complete Genome Sequence of Methanosphaerula palustris E1-9CT, a Hydrogenotrophic Methanogen Isolated from a Minerotrophic Fen Peatland.</title>
        <authorList>
            <person name="Cadillo-Quiroz H."/>
            <person name="Browne P."/>
            <person name="Kyrpides N."/>
            <person name="Woyke T."/>
            <person name="Goodwin L."/>
            <person name="Detter C."/>
            <person name="Yavitt J.B."/>
            <person name="Zinder S.H."/>
        </authorList>
    </citation>
    <scope>NUCLEOTIDE SEQUENCE [LARGE SCALE GENOMIC DNA]</scope>
    <source>
        <strain evidence="7">ATCC BAA-1556 / DSM 19958 / E1-9c</strain>
    </source>
</reference>
<evidence type="ECO:0000256" key="2">
    <source>
        <dbReference type="PROSITE-ProRule" id="PRU01122"/>
    </source>
</evidence>
<feature type="active site" evidence="2">
    <location>
        <position position="237"/>
    </location>
</feature>
<dbReference type="InterPro" id="IPR020568">
    <property type="entry name" value="Ribosomal_Su5_D2-typ_SF"/>
</dbReference>
<dbReference type="GO" id="GO:0030163">
    <property type="term" value="P:protein catabolic process"/>
    <property type="evidence" value="ECO:0007669"/>
    <property type="project" value="InterPro"/>
</dbReference>
<feature type="coiled-coil region" evidence="3">
    <location>
        <begin position="33"/>
        <end position="67"/>
    </location>
</feature>
<protein>
    <submittedName>
        <fullName evidence="6">Peptidase S16 lon domain protein</fullName>
    </submittedName>
</protein>
<dbReference type="AlphaFoldDB" id="B8GKU1"/>
<evidence type="ECO:0000259" key="5">
    <source>
        <dbReference type="PROSITE" id="PS51786"/>
    </source>
</evidence>
<keyword evidence="4" id="KW-1133">Transmembrane helix</keyword>
<dbReference type="InterPro" id="IPR014721">
    <property type="entry name" value="Ribsml_uS5_D2-typ_fold_subgr"/>
</dbReference>